<keyword evidence="4 8" id="KW-1003">Cell membrane</keyword>
<dbReference type="RefSeq" id="WP_154458378.1">
    <property type="nucleotide sequence ID" value="NZ_VUMV01000006.1"/>
</dbReference>
<dbReference type="PANTHER" id="PTHR30413">
    <property type="entry name" value="INNER MEMBRANE TRANSPORT PERMEASE"/>
    <property type="match status" value="1"/>
</dbReference>
<keyword evidence="7 8" id="KW-0472">Membrane</keyword>
<evidence type="ECO:0000313" key="10">
    <source>
        <dbReference type="EMBL" id="MST82468.1"/>
    </source>
</evidence>
<evidence type="ECO:0000256" key="6">
    <source>
        <dbReference type="ARBA" id="ARBA00022989"/>
    </source>
</evidence>
<evidence type="ECO:0000256" key="3">
    <source>
        <dbReference type="ARBA" id="ARBA00022448"/>
    </source>
</evidence>
<dbReference type="GO" id="GO:0140359">
    <property type="term" value="F:ABC-type transporter activity"/>
    <property type="evidence" value="ECO:0007669"/>
    <property type="project" value="InterPro"/>
</dbReference>
<feature type="transmembrane region" description="Helical" evidence="8">
    <location>
        <begin position="151"/>
        <end position="175"/>
    </location>
</feature>
<dbReference type="PANTHER" id="PTHR30413:SF10">
    <property type="entry name" value="CAPSULE POLYSACCHARIDE EXPORT INNER-MEMBRANE PROTEIN CTRC"/>
    <property type="match status" value="1"/>
</dbReference>
<evidence type="ECO:0000256" key="5">
    <source>
        <dbReference type="ARBA" id="ARBA00022692"/>
    </source>
</evidence>
<dbReference type="GO" id="GO:0015920">
    <property type="term" value="P:lipopolysaccharide transport"/>
    <property type="evidence" value="ECO:0007669"/>
    <property type="project" value="TreeGrafter"/>
</dbReference>
<evidence type="ECO:0000256" key="8">
    <source>
        <dbReference type="RuleBase" id="RU361157"/>
    </source>
</evidence>
<feature type="transmembrane region" description="Helical" evidence="8">
    <location>
        <begin position="242"/>
        <end position="259"/>
    </location>
</feature>
<sequence length="270" mass="31580">MWEIPREIRQNRKLIGTLAKNDFKKKFAGSYLGIIWAFVQPIVTVFVYWFVFQFALNAGTQSTKRGIAVPYVLWLIAGLVPWFYFSDAFNSGTHALVEYNFLVKKVVFKISTLPVVKVVSSLFVHAFFIIFMLIMYACYGMFPDLYDLQILYYSFCMIFLTLGLVYATSAVSVFFRDLMQIVNIFLQVLIWMTPIMWNMDAVSMPGWVRVILKLNPMFYIVGGYRDALINKQWFWNHPLLTLYFWGLAIAVWLLGTHIFRKLKPHFADVL</sequence>
<dbReference type="Proteomes" id="UP000466864">
    <property type="component" value="Unassembled WGS sequence"/>
</dbReference>
<keyword evidence="6 8" id="KW-1133">Transmembrane helix</keyword>
<organism evidence="10 11">
    <name type="scientific">Bilifractor porci</name>
    <dbReference type="NCBI Taxonomy" id="2606636"/>
    <lineage>
        <taxon>Bacteria</taxon>
        <taxon>Bacillati</taxon>
        <taxon>Bacillota</taxon>
        <taxon>Clostridia</taxon>
        <taxon>Lachnospirales</taxon>
        <taxon>Lachnospiraceae</taxon>
        <taxon>Bilifractor</taxon>
    </lineage>
</organism>
<feature type="domain" description="ABC transmembrane type-2" evidence="9">
    <location>
        <begin position="32"/>
        <end position="262"/>
    </location>
</feature>
<evidence type="ECO:0000256" key="1">
    <source>
        <dbReference type="ARBA" id="ARBA00004651"/>
    </source>
</evidence>
<dbReference type="AlphaFoldDB" id="A0A7X2PA04"/>
<dbReference type="InterPro" id="IPR013525">
    <property type="entry name" value="ABC2_TM"/>
</dbReference>
<accession>A0A7X2PA04</accession>
<feature type="transmembrane region" description="Helical" evidence="8">
    <location>
        <begin position="68"/>
        <end position="85"/>
    </location>
</feature>
<dbReference type="GO" id="GO:0005886">
    <property type="term" value="C:plasma membrane"/>
    <property type="evidence" value="ECO:0007669"/>
    <property type="project" value="UniProtKB-SubCell"/>
</dbReference>
<comment type="caution">
    <text evidence="10">The sequence shown here is derived from an EMBL/GenBank/DDBJ whole genome shotgun (WGS) entry which is preliminary data.</text>
</comment>
<evidence type="ECO:0000259" key="9">
    <source>
        <dbReference type="PROSITE" id="PS51012"/>
    </source>
</evidence>
<gene>
    <name evidence="10" type="ORF">FYJ60_09085</name>
</gene>
<evidence type="ECO:0000256" key="4">
    <source>
        <dbReference type="ARBA" id="ARBA00022475"/>
    </source>
</evidence>
<proteinExistence type="inferred from homology"/>
<reference evidence="10 11" key="1">
    <citation type="submission" date="2019-08" db="EMBL/GenBank/DDBJ databases">
        <title>In-depth cultivation of the pig gut microbiome towards novel bacterial diversity and tailored functional studies.</title>
        <authorList>
            <person name="Wylensek D."/>
            <person name="Hitch T.C.A."/>
            <person name="Clavel T."/>
        </authorList>
    </citation>
    <scope>NUCLEOTIDE SEQUENCE [LARGE SCALE GENOMIC DNA]</scope>
    <source>
        <strain evidence="10 11">Oil+RF-744-WCA-WT-13</strain>
    </source>
</reference>
<dbReference type="PROSITE" id="PS51012">
    <property type="entry name" value="ABC_TM2"/>
    <property type="match status" value="1"/>
</dbReference>
<keyword evidence="11" id="KW-1185">Reference proteome</keyword>
<keyword evidence="5 8" id="KW-0812">Transmembrane</keyword>
<comment type="similarity">
    <text evidence="2 8">Belongs to the ABC-2 integral membrane protein family.</text>
</comment>
<dbReference type="Pfam" id="PF01061">
    <property type="entry name" value="ABC2_membrane"/>
    <property type="match status" value="1"/>
</dbReference>
<dbReference type="InterPro" id="IPR047817">
    <property type="entry name" value="ABC2_TM_bact-type"/>
</dbReference>
<evidence type="ECO:0000313" key="11">
    <source>
        <dbReference type="Proteomes" id="UP000466864"/>
    </source>
</evidence>
<feature type="transmembrane region" description="Helical" evidence="8">
    <location>
        <begin position="34"/>
        <end position="56"/>
    </location>
</feature>
<name>A0A7X2PA04_9FIRM</name>
<feature type="transmembrane region" description="Helical" evidence="8">
    <location>
        <begin position="118"/>
        <end position="139"/>
    </location>
</feature>
<comment type="subcellular location">
    <subcellularLocation>
        <location evidence="1 8">Cell membrane</location>
        <topology evidence="1 8">Multi-pass membrane protein</topology>
    </subcellularLocation>
</comment>
<feature type="transmembrane region" description="Helical" evidence="8">
    <location>
        <begin position="181"/>
        <end position="199"/>
    </location>
</feature>
<protein>
    <recommendedName>
        <fullName evidence="8">Transport permease protein</fullName>
    </recommendedName>
</protein>
<keyword evidence="3 8" id="KW-0813">Transport</keyword>
<dbReference type="EMBL" id="VUMV01000006">
    <property type="protein sequence ID" value="MST82468.1"/>
    <property type="molecule type" value="Genomic_DNA"/>
</dbReference>
<evidence type="ECO:0000256" key="7">
    <source>
        <dbReference type="ARBA" id="ARBA00023136"/>
    </source>
</evidence>
<evidence type="ECO:0000256" key="2">
    <source>
        <dbReference type="ARBA" id="ARBA00007783"/>
    </source>
</evidence>